<sequence length="158" mass="17090">MNGIFLSSASIGALSPSARREVLQAVGLSEGVAVASVDDPVEFDGPAELSVGMARQLIAEPISDKSVAILRTIALSATPQFHQKDAINSIQGAETYLDIKNVWSGITRRTRSILDDKTAKLVHWDYEGIYEGEEYVDHIGRVAPITHRSLRAAFGIDV</sequence>
<accession>A0ABQ1F3L1</accession>
<gene>
    <name evidence="1" type="ORF">GCM10010923_03620</name>
</gene>
<evidence type="ECO:0000313" key="2">
    <source>
        <dbReference type="Proteomes" id="UP000603317"/>
    </source>
</evidence>
<dbReference type="EMBL" id="BMID01000001">
    <property type="protein sequence ID" value="GFZ98682.1"/>
    <property type="molecule type" value="Genomic_DNA"/>
</dbReference>
<organism evidence="1 2">
    <name type="scientific">Blastomonas marina</name>
    <dbReference type="NCBI Taxonomy" id="1867408"/>
    <lineage>
        <taxon>Bacteria</taxon>
        <taxon>Pseudomonadati</taxon>
        <taxon>Pseudomonadota</taxon>
        <taxon>Alphaproteobacteria</taxon>
        <taxon>Sphingomonadales</taxon>
        <taxon>Sphingomonadaceae</taxon>
        <taxon>Blastomonas</taxon>
    </lineage>
</organism>
<keyword evidence="2" id="KW-1185">Reference proteome</keyword>
<comment type="caution">
    <text evidence="1">The sequence shown here is derived from an EMBL/GenBank/DDBJ whole genome shotgun (WGS) entry which is preliminary data.</text>
</comment>
<dbReference type="Proteomes" id="UP000603317">
    <property type="component" value="Unassembled WGS sequence"/>
</dbReference>
<protein>
    <submittedName>
        <fullName evidence="1">Uncharacterized protein</fullName>
    </submittedName>
</protein>
<reference evidence="2" key="1">
    <citation type="journal article" date="2019" name="Int. J. Syst. Evol. Microbiol.">
        <title>The Global Catalogue of Microorganisms (GCM) 10K type strain sequencing project: providing services to taxonomists for standard genome sequencing and annotation.</title>
        <authorList>
            <consortium name="The Broad Institute Genomics Platform"/>
            <consortium name="The Broad Institute Genome Sequencing Center for Infectious Disease"/>
            <person name="Wu L."/>
            <person name="Ma J."/>
        </authorList>
    </citation>
    <scope>NUCLEOTIDE SEQUENCE [LARGE SCALE GENOMIC DNA]</scope>
    <source>
        <strain evidence="2">CGMCC 1.15297</strain>
    </source>
</reference>
<evidence type="ECO:0000313" key="1">
    <source>
        <dbReference type="EMBL" id="GFZ98682.1"/>
    </source>
</evidence>
<proteinExistence type="predicted"/>
<dbReference type="RefSeq" id="WP_188641074.1">
    <property type="nucleotide sequence ID" value="NZ_BMID01000001.1"/>
</dbReference>
<name>A0ABQ1F3L1_9SPHN</name>